<keyword evidence="2" id="KW-1185">Reference proteome</keyword>
<gene>
    <name evidence="1" type="ORF">SLEP1_g54731</name>
</gene>
<reference evidence="1 2" key="1">
    <citation type="journal article" date="2021" name="Commun. Biol.">
        <title>The genome of Shorea leprosula (Dipterocarpaceae) highlights the ecological relevance of drought in aseasonal tropical rainforests.</title>
        <authorList>
            <person name="Ng K.K.S."/>
            <person name="Kobayashi M.J."/>
            <person name="Fawcett J.A."/>
            <person name="Hatakeyama M."/>
            <person name="Paape T."/>
            <person name="Ng C.H."/>
            <person name="Ang C.C."/>
            <person name="Tnah L.H."/>
            <person name="Lee C.T."/>
            <person name="Nishiyama T."/>
            <person name="Sese J."/>
            <person name="O'Brien M.J."/>
            <person name="Copetti D."/>
            <person name="Mohd Noor M.I."/>
            <person name="Ong R.C."/>
            <person name="Putra M."/>
            <person name="Sireger I.Z."/>
            <person name="Indrioko S."/>
            <person name="Kosugi Y."/>
            <person name="Izuno A."/>
            <person name="Isagi Y."/>
            <person name="Lee S.L."/>
            <person name="Shimizu K.K."/>
        </authorList>
    </citation>
    <scope>NUCLEOTIDE SEQUENCE [LARGE SCALE GENOMIC DNA]</scope>
    <source>
        <strain evidence="1">214</strain>
    </source>
</reference>
<comment type="caution">
    <text evidence="1">The sequence shown here is derived from an EMBL/GenBank/DDBJ whole genome shotgun (WGS) entry which is preliminary data.</text>
</comment>
<organism evidence="1 2">
    <name type="scientific">Rubroshorea leprosula</name>
    <dbReference type="NCBI Taxonomy" id="152421"/>
    <lineage>
        <taxon>Eukaryota</taxon>
        <taxon>Viridiplantae</taxon>
        <taxon>Streptophyta</taxon>
        <taxon>Embryophyta</taxon>
        <taxon>Tracheophyta</taxon>
        <taxon>Spermatophyta</taxon>
        <taxon>Magnoliopsida</taxon>
        <taxon>eudicotyledons</taxon>
        <taxon>Gunneridae</taxon>
        <taxon>Pentapetalae</taxon>
        <taxon>rosids</taxon>
        <taxon>malvids</taxon>
        <taxon>Malvales</taxon>
        <taxon>Dipterocarpaceae</taxon>
        <taxon>Rubroshorea</taxon>
    </lineage>
</organism>
<sequence>MNYMSVGEHMVHNVEYVITTSQYEKLMTRVARMRRFMILHGLKYGSMILRGPGKGKRVENKRVHDLHALGLVLGLIDSTD</sequence>
<dbReference type="AlphaFoldDB" id="A0AAV5MDC2"/>
<proteinExistence type="predicted"/>
<accession>A0AAV5MDC2</accession>
<dbReference type="EMBL" id="BPVZ01000239">
    <property type="protein sequence ID" value="GKV47875.1"/>
    <property type="molecule type" value="Genomic_DNA"/>
</dbReference>
<name>A0AAV5MDC2_9ROSI</name>
<evidence type="ECO:0000313" key="1">
    <source>
        <dbReference type="EMBL" id="GKV47875.1"/>
    </source>
</evidence>
<dbReference type="Proteomes" id="UP001054252">
    <property type="component" value="Unassembled WGS sequence"/>
</dbReference>
<evidence type="ECO:0000313" key="2">
    <source>
        <dbReference type="Proteomes" id="UP001054252"/>
    </source>
</evidence>
<protein>
    <submittedName>
        <fullName evidence="1">Uncharacterized protein</fullName>
    </submittedName>
</protein>